<dbReference type="AlphaFoldDB" id="D0KZL3"/>
<name>D0KZL3_HALNC</name>
<evidence type="ECO:0000313" key="2">
    <source>
        <dbReference type="Proteomes" id="UP000009102"/>
    </source>
</evidence>
<organism evidence="1 2">
    <name type="scientific">Halothiobacillus neapolitanus (strain ATCC 23641 / DSM 15147 / CIP 104769 / NCIMB 8539 / c2)</name>
    <name type="common">Thiobacillus neapolitanus</name>
    <dbReference type="NCBI Taxonomy" id="555778"/>
    <lineage>
        <taxon>Bacteria</taxon>
        <taxon>Pseudomonadati</taxon>
        <taxon>Pseudomonadota</taxon>
        <taxon>Gammaproteobacteria</taxon>
        <taxon>Chromatiales</taxon>
        <taxon>Halothiobacillaceae</taxon>
        <taxon>Halothiobacillus</taxon>
    </lineage>
</organism>
<evidence type="ECO:0000313" key="1">
    <source>
        <dbReference type="EMBL" id="ACX95886.1"/>
    </source>
</evidence>
<dbReference type="KEGG" id="hna:Hneap_1050"/>
<sequence length="136" mass="15757">MDEALILPIKSEIDPQFERQVRKFLADAQLKMPNVSEAELLRAAAGRREDHRLVAEYLIGMLWLSWRFDRAIQMLDSALAVAPAYISSTEYLNRLQKITLLKNLPLFSQPRSERQTWADLEQEARLVVYLKTGRLS</sequence>
<reference evidence="1 2" key="1">
    <citation type="submission" date="2009-10" db="EMBL/GenBank/DDBJ databases">
        <title>Complete sequence of Halothiobacillus neapolitanus c2.</title>
        <authorList>
            <consortium name="US DOE Joint Genome Institute"/>
            <person name="Lucas S."/>
            <person name="Copeland A."/>
            <person name="Lapidus A."/>
            <person name="Glavina del Rio T."/>
            <person name="Tice H."/>
            <person name="Bruce D."/>
            <person name="Goodwin L."/>
            <person name="Pitluck S."/>
            <person name="Davenport K."/>
            <person name="Brettin T."/>
            <person name="Detter J.C."/>
            <person name="Han C."/>
            <person name="Tapia R."/>
            <person name="Larimer F."/>
            <person name="Land M."/>
            <person name="Hauser L."/>
            <person name="Kyrpides N."/>
            <person name="Mikhailova N."/>
            <person name="Kerfeld C."/>
            <person name="Cannon G."/>
            <person name="Heinhort S."/>
        </authorList>
    </citation>
    <scope>NUCLEOTIDE SEQUENCE [LARGE SCALE GENOMIC DNA]</scope>
    <source>
        <strain evidence="2">ATCC 23641 / c2</strain>
    </source>
</reference>
<protein>
    <submittedName>
        <fullName evidence="1">Uncharacterized protein</fullName>
    </submittedName>
</protein>
<dbReference type="STRING" id="555778.Hneap_1050"/>
<dbReference type="EMBL" id="CP001801">
    <property type="protein sequence ID" value="ACX95886.1"/>
    <property type="molecule type" value="Genomic_DNA"/>
</dbReference>
<proteinExistence type="predicted"/>
<dbReference type="HOGENOM" id="CLU_1872561_0_0_6"/>
<accession>D0KZL3</accession>
<dbReference type="Proteomes" id="UP000009102">
    <property type="component" value="Chromosome"/>
</dbReference>
<keyword evidence="2" id="KW-1185">Reference proteome</keyword>
<dbReference type="RefSeq" id="WP_012823922.1">
    <property type="nucleotide sequence ID" value="NC_013422.1"/>
</dbReference>
<gene>
    <name evidence="1" type="ordered locus">Hneap_1050</name>
</gene>